<reference evidence="5 6" key="1">
    <citation type="journal article" date="2017" name="PLoS Biol.">
        <title>The sea cucumber genome provides insights into morphological evolution and visceral regeneration.</title>
        <authorList>
            <person name="Zhang X."/>
            <person name="Sun L."/>
            <person name="Yuan J."/>
            <person name="Sun Y."/>
            <person name="Gao Y."/>
            <person name="Zhang L."/>
            <person name="Li S."/>
            <person name="Dai H."/>
            <person name="Hamel J.F."/>
            <person name="Liu C."/>
            <person name="Yu Y."/>
            <person name="Liu S."/>
            <person name="Lin W."/>
            <person name="Guo K."/>
            <person name="Jin S."/>
            <person name="Xu P."/>
            <person name="Storey K.B."/>
            <person name="Huan P."/>
            <person name="Zhang T."/>
            <person name="Zhou Y."/>
            <person name="Zhang J."/>
            <person name="Lin C."/>
            <person name="Li X."/>
            <person name="Xing L."/>
            <person name="Huo D."/>
            <person name="Sun M."/>
            <person name="Wang L."/>
            <person name="Mercier A."/>
            <person name="Li F."/>
            <person name="Yang H."/>
            <person name="Xiang J."/>
        </authorList>
    </citation>
    <scope>NUCLEOTIDE SEQUENCE [LARGE SCALE GENOMIC DNA]</scope>
    <source>
        <strain evidence="5">Shaxun</strain>
        <tissue evidence="5">Muscle</tissue>
    </source>
</reference>
<keyword evidence="6" id="KW-1185">Reference proteome</keyword>
<feature type="domain" description="Fibronectin type-III" evidence="4">
    <location>
        <begin position="550"/>
        <end position="589"/>
    </location>
</feature>
<sequence length="589" mass="64509">MGATNIRWWRSIIGYIIERKDQYSVRWARLNRVPVAGVKFTSSDLKEGLEYQFRVIAENEAGQGKPSEPTRPMVAKEPYEKASAPLSPTLSEITAESATFTWQPPERDGGTAIDEYVIERKEPFSTRWAPLERVKDTSYTAKGLREGSDYEFRVVPVSRAGLGEPSRTTAVTPKPQYDVPGSPGRPQVSDITSSSVTLSWTPPIRDGGSRVTGTSSQKNKAGFGQPSDTSDTVVAKPPYDVPGAPGKPNITSVTRSAITVSWTAPFSDGGSPITHYILEKRESFAVRWVRATNKSIHNTTFVIDGLKENTQFEFRVIAENKAGQGPPSDSTGQVVAKDAFTVPDAPGAPQISNMTSTSVNLTWTPPLTDGGKPIKGYIVEKSDRYSSRFTPITRFPIRDCNFTVHDLSRTTNISSASSQRTKLDPVNPALVQLFVNLQIHGVTSEVRGDKPSTKLDLSRVRDTIVVKAGTTFHIDIPFKATPLPSVDWSKDGTHLESTTRVKIETTEFGTVLTAKNCVKADEGVYSVRVRNAGGEATAKIRVVIEDKPYPPEGPIEVLDVGTTDATIRWRSPLKHGGSDITHYCVEKRT</sequence>
<dbReference type="CDD" id="cd00063">
    <property type="entry name" value="FN3"/>
    <property type="match status" value="4"/>
</dbReference>
<protein>
    <submittedName>
        <fullName evidence="5">Putative titin</fullName>
    </submittedName>
</protein>
<evidence type="ECO:0000313" key="6">
    <source>
        <dbReference type="Proteomes" id="UP000230750"/>
    </source>
</evidence>
<name>A0A2G8LL27_STIJA</name>
<dbReference type="SUPFAM" id="SSF49265">
    <property type="entry name" value="Fibronectin type III"/>
    <property type="match status" value="4"/>
</dbReference>
<proteinExistence type="predicted"/>
<keyword evidence="1" id="KW-0677">Repeat</keyword>
<dbReference type="InterPro" id="IPR013783">
    <property type="entry name" value="Ig-like_fold"/>
</dbReference>
<dbReference type="FunFam" id="2.60.40.10:FF:000002">
    <property type="entry name" value="Titin a"/>
    <property type="match status" value="1"/>
</dbReference>
<dbReference type="STRING" id="307972.A0A2G8LL27"/>
<feature type="region of interest" description="Disordered" evidence="3">
    <location>
        <begin position="163"/>
        <end position="250"/>
    </location>
</feature>
<dbReference type="PANTHER" id="PTHR14340:SF13">
    <property type="entry name" value="TITIN"/>
    <property type="match status" value="1"/>
</dbReference>
<dbReference type="InterPro" id="IPR036179">
    <property type="entry name" value="Ig-like_dom_sf"/>
</dbReference>
<dbReference type="SMART" id="SM00060">
    <property type="entry name" value="FN3"/>
    <property type="match status" value="5"/>
</dbReference>
<feature type="domain" description="Fibronectin type-III" evidence="4">
    <location>
        <begin position="345"/>
        <end position="439"/>
    </location>
</feature>
<dbReference type="PRINTS" id="PR00014">
    <property type="entry name" value="FNTYPEIII"/>
</dbReference>
<feature type="domain" description="Fibronectin type-III" evidence="4">
    <location>
        <begin position="244"/>
        <end position="339"/>
    </location>
</feature>
<dbReference type="AlphaFoldDB" id="A0A2G8LL27"/>
<feature type="domain" description="Fibronectin type-III" evidence="4">
    <location>
        <begin position="84"/>
        <end position="176"/>
    </location>
</feature>
<feature type="domain" description="Fibronectin type-III" evidence="4">
    <location>
        <begin position="1"/>
        <end position="78"/>
    </location>
</feature>
<dbReference type="PROSITE" id="PS50853">
    <property type="entry name" value="FN3"/>
    <property type="match status" value="5"/>
</dbReference>
<evidence type="ECO:0000256" key="3">
    <source>
        <dbReference type="SAM" id="MobiDB-lite"/>
    </source>
</evidence>
<dbReference type="PANTHER" id="PTHR14340">
    <property type="entry name" value="MICROFIBRIL-ASSOCIATED GLYCOPROTEIN 3"/>
    <property type="match status" value="1"/>
</dbReference>
<keyword evidence="2" id="KW-0393">Immunoglobulin domain</keyword>
<dbReference type="Pfam" id="PF07679">
    <property type="entry name" value="I-set"/>
    <property type="match status" value="1"/>
</dbReference>
<evidence type="ECO:0000313" key="5">
    <source>
        <dbReference type="EMBL" id="PIK60959.1"/>
    </source>
</evidence>
<organism evidence="5 6">
    <name type="scientific">Stichopus japonicus</name>
    <name type="common">Sea cucumber</name>
    <dbReference type="NCBI Taxonomy" id="307972"/>
    <lineage>
        <taxon>Eukaryota</taxon>
        <taxon>Metazoa</taxon>
        <taxon>Echinodermata</taxon>
        <taxon>Eleutherozoa</taxon>
        <taxon>Echinozoa</taxon>
        <taxon>Holothuroidea</taxon>
        <taxon>Aspidochirotacea</taxon>
        <taxon>Aspidochirotida</taxon>
        <taxon>Stichopodidae</taxon>
        <taxon>Apostichopus</taxon>
    </lineage>
</organism>
<feature type="region of interest" description="Disordered" evidence="3">
    <location>
        <begin position="60"/>
        <end position="88"/>
    </location>
</feature>
<comment type="caution">
    <text evidence="5">The sequence shown here is derived from an EMBL/GenBank/DDBJ whole genome shotgun (WGS) entry which is preliminary data.</text>
</comment>
<dbReference type="CDD" id="cd05748">
    <property type="entry name" value="Ig_Titin_like"/>
    <property type="match status" value="1"/>
</dbReference>
<dbReference type="FunFam" id="2.60.40.10:FF:000034">
    <property type="entry name" value="Titin isoform A"/>
    <property type="match status" value="1"/>
</dbReference>
<dbReference type="EMBL" id="MRZV01000044">
    <property type="protein sequence ID" value="PIK60959.1"/>
    <property type="molecule type" value="Genomic_DNA"/>
</dbReference>
<dbReference type="Gene3D" id="2.60.40.10">
    <property type="entry name" value="Immunoglobulins"/>
    <property type="match status" value="7"/>
</dbReference>
<dbReference type="FunFam" id="2.60.40.10:FF:000056">
    <property type="entry name" value="twitchin isoform X4"/>
    <property type="match status" value="1"/>
</dbReference>
<evidence type="ECO:0000256" key="1">
    <source>
        <dbReference type="ARBA" id="ARBA00022737"/>
    </source>
</evidence>
<dbReference type="InterPro" id="IPR013098">
    <property type="entry name" value="Ig_I-set"/>
</dbReference>
<gene>
    <name evidence="5" type="ORF">BSL78_02134</name>
</gene>
<dbReference type="Proteomes" id="UP000230750">
    <property type="component" value="Unassembled WGS sequence"/>
</dbReference>
<evidence type="ECO:0000259" key="4">
    <source>
        <dbReference type="PROSITE" id="PS50853"/>
    </source>
</evidence>
<dbReference type="OrthoDB" id="504170at2759"/>
<accession>A0A2G8LL27</accession>
<dbReference type="GO" id="GO:0030017">
    <property type="term" value="C:sarcomere"/>
    <property type="evidence" value="ECO:0007669"/>
    <property type="project" value="UniProtKB-ARBA"/>
</dbReference>
<feature type="compositionally biased region" description="Polar residues" evidence="3">
    <location>
        <begin position="189"/>
        <end position="200"/>
    </location>
</feature>
<dbReference type="InterPro" id="IPR036116">
    <property type="entry name" value="FN3_sf"/>
</dbReference>
<dbReference type="Pfam" id="PF00041">
    <property type="entry name" value="fn3"/>
    <property type="match status" value="4"/>
</dbReference>
<dbReference type="InterPro" id="IPR003961">
    <property type="entry name" value="FN3_dom"/>
</dbReference>
<dbReference type="SUPFAM" id="SSF48726">
    <property type="entry name" value="Immunoglobulin"/>
    <property type="match status" value="1"/>
</dbReference>
<evidence type="ECO:0000256" key="2">
    <source>
        <dbReference type="ARBA" id="ARBA00023319"/>
    </source>
</evidence>